<reference evidence="3" key="1">
    <citation type="journal article" date="2011" name="Proc. Natl. Acad. Sci. U.S.A.">
        <title>Obligate biotrophy features unraveled by the genomic analysis of rust fungi.</title>
        <authorList>
            <person name="Duplessis S."/>
            <person name="Cuomo C.A."/>
            <person name="Lin Y.-C."/>
            <person name="Aerts A."/>
            <person name="Tisserant E."/>
            <person name="Veneault-Fourrey C."/>
            <person name="Joly D.L."/>
            <person name="Hacquard S."/>
            <person name="Amselem J."/>
            <person name="Cantarel B.L."/>
            <person name="Chiu R."/>
            <person name="Coutinho P.M."/>
            <person name="Feau N."/>
            <person name="Field M."/>
            <person name="Frey P."/>
            <person name="Gelhaye E."/>
            <person name="Goldberg J."/>
            <person name="Grabherr M.G."/>
            <person name="Kodira C.D."/>
            <person name="Kohler A."/>
            <person name="Kuees U."/>
            <person name="Lindquist E.A."/>
            <person name="Lucas S.M."/>
            <person name="Mago R."/>
            <person name="Mauceli E."/>
            <person name="Morin E."/>
            <person name="Murat C."/>
            <person name="Pangilinan J.L."/>
            <person name="Park R."/>
            <person name="Pearson M."/>
            <person name="Quesneville H."/>
            <person name="Rouhier N."/>
            <person name="Sakthikumar S."/>
            <person name="Salamov A.A."/>
            <person name="Schmutz J."/>
            <person name="Selles B."/>
            <person name="Shapiro H."/>
            <person name="Tanguay P."/>
            <person name="Tuskan G.A."/>
            <person name="Henrissat B."/>
            <person name="Van de Peer Y."/>
            <person name="Rouze P."/>
            <person name="Ellis J.G."/>
            <person name="Dodds P.N."/>
            <person name="Schein J.E."/>
            <person name="Zhong S."/>
            <person name="Hamelin R.C."/>
            <person name="Grigoriev I.V."/>
            <person name="Szabo L.J."/>
            <person name="Martin F."/>
        </authorList>
    </citation>
    <scope>NUCLEOTIDE SEQUENCE [LARGE SCALE GENOMIC DNA]</scope>
    <source>
        <strain evidence="3">98AG31 / pathotype 3-4-7</strain>
    </source>
</reference>
<organism evidence="3">
    <name type="scientific">Melampsora larici-populina (strain 98AG31 / pathotype 3-4-7)</name>
    <name type="common">Poplar leaf rust fungus</name>
    <dbReference type="NCBI Taxonomy" id="747676"/>
    <lineage>
        <taxon>Eukaryota</taxon>
        <taxon>Fungi</taxon>
        <taxon>Dikarya</taxon>
        <taxon>Basidiomycota</taxon>
        <taxon>Pucciniomycotina</taxon>
        <taxon>Pucciniomycetes</taxon>
        <taxon>Pucciniales</taxon>
        <taxon>Melampsoraceae</taxon>
        <taxon>Melampsora</taxon>
    </lineage>
</organism>
<evidence type="ECO:0000256" key="1">
    <source>
        <dbReference type="SAM" id="MobiDB-lite"/>
    </source>
</evidence>
<dbReference type="AlphaFoldDB" id="F4S808"/>
<gene>
    <name evidence="2" type="ORF">MELLADRAFT_73427</name>
</gene>
<dbReference type="OrthoDB" id="429520at2759"/>
<protein>
    <submittedName>
        <fullName evidence="2">Uncharacterized protein</fullName>
    </submittedName>
</protein>
<dbReference type="Proteomes" id="UP000001072">
    <property type="component" value="Unassembled WGS sequence"/>
</dbReference>
<dbReference type="GeneID" id="18932381"/>
<keyword evidence="3" id="KW-1185">Reference proteome</keyword>
<dbReference type="InParanoid" id="F4S808"/>
<dbReference type="EMBL" id="GL883162">
    <property type="protein sequence ID" value="EGF99202.1"/>
    <property type="molecule type" value="Genomic_DNA"/>
</dbReference>
<feature type="region of interest" description="Disordered" evidence="1">
    <location>
        <begin position="269"/>
        <end position="292"/>
    </location>
</feature>
<dbReference type="HOGENOM" id="CLU_953405_0_0_1"/>
<accession>F4S808</accession>
<dbReference type="VEuPathDB" id="FungiDB:MELLADRAFT_73427"/>
<evidence type="ECO:0000313" key="2">
    <source>
        <dbReference type="EMBL" id="EGF99202.1"/>
    </source>
</evidence>
<proteinExistence type="predicted"/>
<dbReference type="RefSeq" id="XP_007417507.1">
    <property type="nucleotide sequence ID" value="XM_007417445.1"/>
</dbReference>
<dbReference type="KEGG" id="mlr:MELLADRAFT_73427"/>
<name>F4S808_MELLP</name>
<sequence length="292" mass="33496">MDDLDGLEVGSCMKPPLMCLQESGALVTSILITPMLIAIGGQDGMTKVYDALTGELLRLFGDKKTCKERSRMSQRTSGGSETELNEIHQRFKVTTIGLDHDSIFIGLGELMMVWKIDRIHQPKPKKDLRSKVPGRVVSKRIGSSNFREIQDEVIDTQEIDRIKLESKEKEEELKRRYYGEFSEWMNEEELIEYMKMISIEENGNRIEGDEEWETWKETEVVGIEERDGRSDVDESSLVMRASGSGDGEFEGLKDELNLDDWPLMIEGRGARERRGSNGNSPWKKKKRWIQVD</sequence>
<evidence type="ECO:0000313" key="3">
    <source>
        <dbReference type="Proteomes" id="UP000001072"/>
    </source>
</evidence>
<feature type="compositionally biased region" description="Basic residues" evidence="1">
    <location>
        <begin position="282"/>
        <end position="292"/>
    </location>
</feature>
<dbReference type="STRING" id="747676.F4S808"/>